<keyword evidence="3" id="KW-1185">Reference proteome</keyword>
<gene>
    <name evidence="2" type="ORF">TASK_LOCUS3612</name>
</gene>
<proteinExistence type="predicted"/>
<feature type="compositionally biased region" description="Basic and acidic residues" evidence="1">
    <location>
        <begin position="1"/>
        <end position="14"/>
    </location>
</feature>
<organism evidence="4">
    <name type="scientific">Taenia asiatica</name>
    <name type="common">Asian tapeworm</name>
    <dbReference type="NCBI Taxonomy" id="60517"/>
    <lineage>
        <taxon>Eukaryota</taxon>
        <taxon>Metazoa</taxon>
        <taxon>Spiralia</taxon>
        <taxon>Lophotrochozoa</taxon>
        <taxon>Platyhelminthes</taxon>
        <taxon>Cestoda</taxon>
        <taxon>Eucestoda</taxon>
        <taxon>Cyclophyllidea</taxon>
        <taxon>Taeniidae</taxon>
        <taxon>Taenia</taxon>
    </lineage>
</organism>
<dbReference type="AlphaFoldDB" id="A0A0R3W1J6"/>
<reference evidence="2 3" key="2">
    <citation type="submission" date="2018-11" db="EMBL/GenBank/DDBJ databases">
        <authorList>
            <consortium name="Pathogen Informatics"/>
        </authorList>
    </citation>
    <scope>NUCLEOTIDE SEQUENCE [LARGE SCALE GENOMIC DNA]</scope>
</reference>
<feature type="region of interest" description="Disordered" evidence="1">
    <location>
        <begin position="1"/>
        <end position="21"/>
    </location>
</feature>
<evidence type="ECO:0000313" key="4">
    <source>
        <dbReference type="WBParaSite" id="TASK_0000361101-mRNA-1"/>
    </source>
</evidence>
<dbReference type="Proteomes" id="UP000282613">
    <property type="component" value="Unassembled WGS sequence"/>
</dbReference>
<protein>
    <submittedName>
        <fullName evidence="4">PPP1R35_C domain-containing protein</fullName>
    </submittedName>
</protein>
<reference evidence="4" key="1">
    <citation type="submission" date="2017-02" db="UniProtKB">
        <authorList>
            <consortium name="WormBaseParasite"/>
        </authorList>
    </citation>
    <scope>IDENTIFICATION</scope>
</reference>
<dbReference type="EMBL" id="UYRS01018305">
    <property type="protein sequence ID" value="VDK32077.1"/>
    <property type="molecule type" value="Genomic_DNA"/>
</dbReference>
<accession>A0A0R3W1J6</accession>
<dbReference type="OrthoDB" id="10021598at2759"/>
<name>A0A0R3W1J6_TAEAS</name>
<dbReference type="WBParaSite" id="TASK_0000361101-mRNA-1">
    <property type="protein sequence ID" value="TASK_0000361101-mRNA-1"/>
    <property type="gene ID" value="TASK_0000361101"/>
</dbReference>
<evidence type="ECO:0000313" key="2">
    <source>
        <dbReference type="EMBL" id="VDK32077.1"/>
    </source>
</evidence>
<evidence type="ECO:0000313" key="3">
    <source>
        <dbReference type="Proteomes" id="UP000282613"/>
    </source>
</evidence>
<sequence>MLSVRESHSSDRRSGTRKPSKYVATTRNIAEYDEVASDLGRLGGKASISRVFCPPPLTEPCKRLRAVDDGIVRLLAHITRQHANECEYLASRQLKKVDFVNQERRRKRDEYPPTFPEYLDHSVLEGLSSELEQASFTDSEVSNATELFIGMTKAKNFKNTISVKSLDHNIETHVKDYNKVSQQLLAPVKVFTPTSPLPPKGGVLPRKLLNRAAAVVTSTNLPRESSRYKNLPFGLVIENIEAMLMLTPPIQPDPMHKVDAVKNADIRFDLPHPLSDLRGMNVLEYIMRYCVVNSTLGTLLKDQYQLVQPWQKSVPIELLKEHVDKALLQMVPAEELEEFLEYFEFEPGFVMNEKVYVKALALSIRLYGHCLKTFHSSFWMYHVSPLECIDFRHLSSRLAGIELNPHLNKLLQRLGQIAADQFQS</sequence>
<evidence type="ECO:0000256" key="1">
    <source>
        <dbReference type="SAM" id="MobiDB-lite"/>
    </source>
</evidence>